<dbReference type="AlphaFoldDB" id="A0A7M7NAV0"/>
<keyword evidence="9" id="KW-0788">Thiol protease</keyword>
<keyword evidence="8" id="KW-0378">Hydrolase</keyword>
<evidence type="ECO:0000256" key="11">
    <source>
        <dbReference type="ARBA" id="ARBA00023242"/>
    </source>
</evidence>
<evidence type="ECO:0000256" key="7">
    <source>
        <dbReference type="ARBA" id="ARBA00022786"/>
    </source>
</evidence>
<feature type="region of interest" description="Disordered" evidence="12">
    <location>
        <begin position="72"/>
        <end position="125"/>
    </location>
</feature>
<dbReference type="Pfam" id="PF21909">
    <property type="entry name" value="USP_UIM_N"/>
    <property type="match status" value="1"/>
</dbReference>
<dbReference type="PANTHER" id="PTHR24006:SF944">
    <property type="entry name" value="UBIQUITIN CARBOXYL-TERMINAL HYDROLASE"/>
    <property type="match status" value="1"/>
</dbReference>
<dbReference type="GO" id="GO:0005829">
    <property type="term" value="C:cytosol"/>
    <property type="evidence" value="ECO:0000318"/>
    <property type="project" value="GO_Central"/>
</dbReference>
<evidence type="ECO:0000256" key="2">
    <source>
        <dbReference type="ARBA" id="ARBA00004123"/>
    </source>
</evidence>
<reference evidence="14" key="2">
    <citation type="submission" date="2021-01" db="UniProtKB">
        <authorList>
            <consortium name="EnsemblMetazoa"/>
        </authorList>
    </citation>
    <scope>IDENTIFICATION</scope>
</reference>
<dbReference type="InParanoid" id="A0A7M7NAV0"/>
<evidence type="ECO:0000256" key="9">
    <source>
        <dbReference type="ARBA" id="ARBA00022807"/>
    </source>
</evidence>
<proteinExistence type="predicted"/>
<dbReference type="KEGG" id="spu:100889886"/>
<dbReference type="InterPro" id="IPR018200">
    <property type="entry name" value="USP_CS"/>
</dbReference>
<dbReference type="OMA" id="PTMQGII"/>
<evidence type="ECO:0000256" key="1">
    <source>
        <dbReference type="ARBA" id="ARBA00000707"/>
    </source>
</evidence>
<dbReference type="InterPro" id="IPR001394">
    <property type="entry name" value="Peptidase_C19_UCH"/>
</dbReference>
<keyword evidence="7" id="KW-0833">Ubl conjugation pathway</keyword>
<dbReference type="GO" id="GO:0031647">
    <property type="term" value="P:regulation of protein stability"/>
    <property type="evidence" value="ECO:0000318"/>
    <property type="project" value="GO_Central"/>
</dbReference>
<dbReference type="Gene3D" id="1.10.8.10">
    <property type="entry name" value="DNA helicase RuvA subunit, C-terminal domain"/>
    <property type="match status" value="1"/>
</dbReference>
<feature type="compositionally biased region" description="Polar residues" evidence="12">
    <location>
        <begin position="538"/>
        <end position="554"/>
    </location>
</feature>
<feature type="compositionally biased region" description="Low complexity" evidence="12">
    <location>
        <begin position="86"/>
        <end position="106"/>
    </location>
</feature>
<dbReference type="SUPFAM" id="SSF46934">
    <property type="entry name" value="UBA-like"/>
    <property type="match status" value="1"/>
</dbReference>
<dbReference type="EC" id="3.4.19.12" evidence="3"/>
<evidence type="ECO:0000256" key="8">
    <source>
        <dbReference type="ARBA" id="ARBA00022801"/>
    </source>
</evidence>
<dbReference type="SMART" id="SM00726">
    <property type="entry name" value="UIM"/>
    <property type="match status" value="2"/>
</dbReference>
<dbReference type="CDD" id="cd14276">
    <property type="entry name" value="UBA_UBP25_like"/>
    <property type="match status" value="1"/>
</dbReference>
<dbReference type="Pfam" id="PF00443">
    <property type="entry name" value="UCH"/>
    <property type="match status" value="1"/>
</dbReference>
<dbReference type="PROSITE" id="PS50330">
    <property type="entry name" value="UIM"/>
    <property type="match status" value="1"/>
</dbReference>
<feature type="compositionally biased region" description="Basic and acidic residues" evidence="12">
    <location>
        <begin position="815"/>
        <end position="830"/>
    </location>
</feature>
<feature type="compositionally biased region" description="Gly residues" evidence="12">
    <location>
        <begin position="598"/>
        <end position="617"/>
    </location>
</feature>
<evidence type="ECO:0000313" key="14">
    <source>
        <dbReference type="EnsemblMetazoa" id="XP_030833773"/>
    </source>
</evidence>
<dbReference type="InterPro" id="IPR009060">
    <property type="entry name" value="UBA-like_sf"/>
</dbReference>
<feature type="region of interest" description="Disordered" evidence="12">
    <location>
        <begin position="533"/>
        <end position="617"/>
    </location>
</feature>
<dbReference type="InterPro" id="IPR003903">
    <property type="entry name" value="UIM_dom"/>
</dbReference>
<sequence>MTVEQNAIRNQQLIKNQETALNQLKEITGVQDLAALRHAYEASNGDITQAITFLTEGHEATTAAAGAGAAGAAGAAQGNPRHHAAHQPVAVATAATAAAQPANAPASVHGPRNRPQGEDGKSGDVIDLTQDRDEKEDLQRAIALSLQETTQASIGVSAEEQDISRVLEQSIRDAGQGRSNTWFVDPLNPHDRQRESGWPVGLKNVGNTCWFSAVIQSLFHLPAFRQLVLNFSPPPAKGTGTGDAKNHVHRNLLFMSELRSLFALMLGTRRKYVDPSKSVQILKAAFSGGGADNQQDVSEFTHKLLEWLEDAFILDTSGHPSQEEGADGGSNVAKNPMLDLFYGQYKAEGINEGKVFSNLETFGQCPLQINGYHDLHQSLEASMSKAEIETVNGDATYLSAQEHWFTRLPHVLIFELSRFQFNQELGRPEKIHNQFKFPATLYMDRYMDANREIVRKKREEVAVLRQQYSELQSRLERFLCYGSGAKRMPLHDVLQYTLEYANSGCPERRHLDGMGSPPQGICNNTSACEDVEMASPCGSASNSPRPGSSPNLQPMEQPFAPPSPTSLSLSTSPTVSSKLPRYQKPPPLNLLDKPPLGHGAGGGTAGHGGAGGSGGLGAGVGPAIKGELPSPKPGHITDTELNILQGCLKRWRTEVMSEVTELHQEIAKVDEKIHTTYEEVELKYHKYRLHAVLVHEGQALAGHYWSYILNHKRNVWIKFNDIAVTEVTFEELERVSLGGDGNASAYCVMYVESGNRALFEEVHAETGLINLEDLGNDLGQLIVDDNQKFEEELKQWDEQVQQRRQQQLQLQLKQQGERGQADGGARERVTSRGASTTNEEVIAVDDVPMKDEEEAMSPRRVPPLANQDSMETSHPETRPKTPKSPRTPKSPVSAAPFFGEGGPEAAVQQMYAHELKKCQEVAVAEDPPGTDSRLESFAIYLLRNNAANGLMQQSILIQLKEMGLASDDLRSQAIGKIAQRKLESDQAYRNVHSLLKAWQSDYSTFIRTASFFNQGILLCLQQGLYQEALPYFVHACKLNETFDPPDTSKRMDSKLLEYFRRHCLIQLNEQCATTFDAGEEQEASTSLQVMSELVVPCTSLLGSNPGDDAQAVEEIRGRWCSYLGHDLPGKLQDKLQDLLSRLLDGSSDGLTVKTPPLIRAQRTVNHSQQFRKSMQLIKSFEEAGQGEDSS</sequence>
<dbReference type="RefSeq" id="XP_030833773.1">
    <property type="nucleotide sequence ID" value="XM_030977913.1"/>
</dbReference>
<dbReference type="InterPro" id="IPR050164">
    <property type="entry name" value="Peptidase_C19"/>
</dbReference>
<dbReference type="Pfam" id="PF22566">
    <property type="entry name" value="UBA_8"/>
    <property type="match status" value="1"/>
</dbReference>
<comment type="catalytic activity">
    <reaction evidence="1">
        <text>Thiol-dependent hydrolysis of ester, thioester, amide, peptide and isopeptide bonds formed by the C-terminal Gly of ubiquitin (a 76-residue protein attached to proteins as an intracellular targeting signal).</text>
        <dbReference type="EC" id="3.4.19.12"/>
    </reaction>
</comment>
<name>A0A7M7NAV0_STRPU</name>
<dbReference type="OrthoDB" id="2420415at2759"/>
<reference evidence="15" key="1">
    <citation type="submission" date="2015-02" db="EMBL/GenBank/DDBJ databases">
        <title>Genome sequencing for Strongylocentrotus purpuratus.</title>
        <authorList>
            <person name="Murali S."/>
            <person name="Liu Y."/>
            <person name="Vee V."/>
            <person name="English A."/>
            <person name="Wang M."/>
            <person name="Skinner E."/>
            <person name="Han Y."/>
            <person name="Muzny D.M."/>
            <person name="Worley K.C."/>
            <person name="Gibbs R.A."/>
        </authorList>
    </citation>
    <scope>NUCLEOTIDE SEQUENCE</scope>
</reference>
<dbReference type="PANTHER" id="PTHR24006">
    <property type="entry name" value="UBIQUITIN CARBOXYL-TERMINAL HYDROLASE"/>
    <property type="match status" value="1"/>
</dbReference>
<evidence type="ECO:0000256" key="5">
    <source>
        <dbReference type="ARBA" id="ARBA00022553"/>
    </source>
</evidence>
<evidence type="ECO:0000313" key="15">
    <source>
        <dbReference type="Proteomes" id="UP000007110"/>
    </source>
</evidence>
<dbReference type="PROSITE" id="PS50235">
    <property type="entry name" value="USP_3"/>
    <property type="match status" value="1"/>
</dbReference>
<dbReference type="PROSITE" id="PS00973">
    <property type="entry name" value="USP_2"/>
    <property type="match status" value="1"/>
</dbReference>
<feature type="region of interest" description="Disordered" evidence="12">
    <location>
        <begin position="807"/>
        <end position="895"/>
    </location>
</feature>
<dbReference type="PROSITE" id="PS00972">
    <property type="entry name" value="USP_1"/>
    <property type="match status" value="1"/>
</dbReference>
<keyword evidence="6" id="KW-0645">Protease</keyword>
<dbReference type="GO" id="GO:0016579">
    <property type="term" value="P:protein deubiquitination"/>
    <property type="evidence" value="ECO:0007669"/>
    <property type="project" value="InterPro"/>
</dbReference>
<keyword evidence="11" id="KW-0539">Nucleus</keyword>
<feature type="compositionally biased region" description="Low complexity" evidence="12">
    <location>
        <begin position="565"/>
        <end position="580"/>
    </location>
</feature>
<dbReference type="Gene3D" id="3.90.70.10">
    <property type="entry name" value="Cysteine proteinases"/>
    <property type="match status" value="2"/>
</dbReference>
<evidence type="ECO:0000259" key="13">
    <source>
        <dbReference type="PROSITE" id="PS50235"/>
    </source>
</evidence>
<dbReference type="InterPro" id="IPR028889">
    <property type="entry name" value="USP"/>
</dbReference>
<dbReference type="InterPro" id="IPR054108">
    <property type="entry name" value="USP25/28_UIM"/>
</dbReference>
<evidence type="ECO:0000256" key="12">
    <source>
        <dbReference type="SAM" id="MobiDB-lite"/>
    </source>
</evidence>
<evidence type="ECO:0000256" key="10">
    <source>
        <dbReference type="ARBA" id="ARBA00022843"/>
    </source>
</evidence>
<comment type="subcellular location">
    <subcellularLocation>
        <location evidence="2">Nucleus</location>
    </subcellularLocation>
</comment>
<dbReference type="GO" id="GO:0005634">
    <property type="term" value="C:nucleus"/>
    <property type="evidence" value="ECO:0000318"/>
    <property type="project" value="GO_Central"/>
</dbReference>
<feature type="compositionally biased region" description="Basic and acidic residues" evidence="12">
    <location>
        <begin position="115"/>
        <end position="125"/>
    </location>
</feature>
<keyword evidence="5" id="KW-0597">Phosphoprotein</keyword>
<dbReference type="InterPro" id="IPR054109">
    <property type="entry name" value="UBA_8"/>
</dbReference>
<keyword evidence="10" id="KW-0832">Ubl conjugation</keyword>
<feature type="domain" description="USP" evidence="13">
    <location>
        <begin position="200"/>
        <end position="753"/>
    </location>
</feature>
<evidence type="ECO:0000256" key="6">
    <source>
        <dbReference type="ARBA" id="ARBA00022670"/>
    </source>
</evidence>
<protein>
    <recommendedName>
        <fullName evidence="3">ubiquitinyl hydrolase 1</fullName>
        <ecNumber evidence="3">3.4.19.12</ecNumber>
    </recommendedName>
</protein>
<accession>A0A7M7NAV0</accession>
<dbReference type="GO" id="GO:0006508">
    <property type="term" value="P:proteolysis"/>
    <property type="evidence" value="ECO:0007669"/>
    <property type="project" value="UniProtKB-KW"/>
</dbReference>
<organism evidence="14 15">
    <name type="scientific">Strongylocentrotus purpuratus</name>
    <name type="common">Purple sea urchin</name>
    <dbReference type="NCBI Taxonomy" id="7668"/>
    <lineage>
        <taxon>Eukaryota</taxon>
        <taxon>Metazoa</taxon>
        <taxon>Echinodermata</taxon>
        <taxon>Eleutherozoa</taxon>
        <taxon>Echinozoa</taxon>
        <taxon>Echinoidea</taxon>
        <taxon>Euechinoidea</taxon>
        <taxon>Echinacea</taxon>
        <taxon>Camarodonta</taxon>
        <taxon>Echinidea</taxon>
        <taxon>Strongylocentrotidae</taxon>
        <taxon>Strongylocentrotus</taxon>
    </lineage>
</organism>
<dbReference type="GO" id="GO:0004843">
    <property type="term" value="F:cysteine-type deubiquitinase activity"/>
    <property type="evidence" value="ECO:0000318"/>
    <property type="project" value="GO_Central"/>
</dbReference>
<dbReference type="SUPFAM" id="SSF54001">
    <property type="entry name" value="Cysteine proteinases"/>
    <property type="match status" value="1"/>
</dbReference>
<evidence type="ECO:0000256" key="3">
    <source>
        <dbReference type="ARBA" id="ARBA00012759"/>
    </source>
</evidence>
<evidence type="ECO:0000256" key="4">
    <source>
        <dbReference type="ARBA" id="ARBA00022499"/>
    </source>
</evidence>
<dbReference type="Proteomes" id="UP000007110">
    <property type="component" value="Unassembled WGS sequence"/>
</dbReference>
<keyword evidence="15" id="KW-1185">Reference proteome</keyword>
<dbReference type="EnsemblMetazoa" id="XM_030977913">
    <property type="protein sequence ID" value="XP_030833773"/>
    <property type="gene ID" value="LOC100889886"/>
</dbReference>
<dbReference type="GeneID" id="100889886"/>
<dbReference type="InterPro" id="IPR038765">
    <property type="entry name" value="Papain-like_cys_pep_sf"/>
</dbReference>
<dbReference type="CDD" id="cd20485">
    <property type="entry name" value="USP25_USP28_C-like"/>
    <property type="match status" value="1"/>
</dbReference>
<keyword evidence="4" id="KW-1017">Isopeptide bond</keyword>